<feature type="transmembrane region" description="Helical" evidence="1">
    <location>
        <begin position="72"/>
        <end position="95"/>
    </location>
</feature>
<dbReference type="InterPro" id="IPR001054">
    <property type="entry name" value="A/G_cyclase"/>
</dbReference>
<keyword evidence="4" id="KW-1185">Reference proteome</keyword>
<feature type="transmembrane region" description="Helical" evidence="1">
    <location>
        <begin position="21"/>
        <end position="39"/>
    </location>
</feature>
<dbReference type="InterPro" id="IPR050697">
    <property type="entry name" value="Adenylyl/Guanylyl_Cyclase_3/4"/>
</dbReference>
<dbReference type="Gene3D" id="3.30.70.1230">
    <property type="entry name" value="Nucleotide cyclase"/>
    <property type="match status" value="1"/>
</dbReference>
<accession>A0ABM7UTN5</accession>
<dbReference type="Pfam" id="PF00211">
    <property type="entry name" value="Guanylate_cyc"/>
    <property type="match status" value="1"/>
</dbReference>
<evidence type="ECO:0000313" key="4">
    <source>
        <dbReference type="Proteomes" id="UP000245263"/>
    </source>
</evidence>
<dbReference type="InterPro" id="IPR029787">
    <property type="entry name" value="Nucleotide_cyclase"/>
</dbReference>
<dbReference type="EMBL" id="AP025028">
    <property type="protein sequence ID" value="BDA80522.1"/>
    <property type="molecule type" value="Genomic_DNA"/>
</dbReference>
<keyword evidence="1" id="KW-0812">Transmembrane</keyword>
<feature type="transmembrane region" description="Helical" evidence="1">
    <location>
        <begin position="45"/>
        <end position="65"/>
    </location>
</feature>
<dbReference type="RefSeq" id="WP_109021554.1">
    <property type="nucleotide sequence ID" value="NZ_AP025028.1"/>
</dbReference>
<organism evidence="3 4">
    <name type="scientific">Leptospira kobayashii</name>
    <dbReference type="NCBI Taxonomy" id="1917830"/>
    <lineage>
        <taxon>Bacteria</taxon>
        <taxon>Pseudomonadati</taxon>
        <taxon>Spirochaetota</taxon>
        <taxon>Spirochaetia</taxon>
        <taxon>Leptospirales</taxon>
        <taxon>Leptospiraceae</taxon>
        <taxon>Leptospira</taxon>
    </lineage>
</organism>
<dbReference type="SUPFAM" id="SSF55073">
    <property type="entry name" value="Nucleotide cyclase"/>
    <property type="match status" value="1"/>
</dbReference>
<proteinExistence type="predicted"/>
<gene>
    <name evidence="3" type="primary">cyaA_6</name>
    <name evidence="3" type="ORF">LPTSP3_g34520</name>
</gene>
<dbReference type="CDD" id="cd07302">
    <property type="entry name" value="CHD"/>
    <property type="match status" value="1"/>
</dbReference>
<protein>
    <submittedName>
        <fullName evidence="3">Guanylate cyclase</fullName>
    </submittedName>
</protein>
<dbReference type="PANTHER" id="PTHR43081:SF1">
    <property type="entry name" value="ADENYLATE CYCLASE, TERMINAL-DIFFERENTIATION SPECIFIC"/>
    <property type="match status" value="1"/>
</dbReference>
<evidence type="ECO:0000313" key="3">
    <source>
        <dbReference type="EMBL" id="BDA80522.1"/>
    </source>
</evidence>
<keyword evidence="1" id="KW-1133">Transmembrane helix</keyword>
<evidence type="ECO:0000259" key="2">
    <source>
        <dbReference type="PROSITE" id="PS50125"/>
    </source>
</evidence>
<reference evidence="3 4" key="1">
    <citation type="submission" date="2021-08" db="EMBL/GenBank/DDBJ databases">
        <title>Complete genome sequence of Leptospira kobayashii strain E30.</title>
        <authorList>
            <person name="Nakao R."/>
            <person name="Nakamura S."/>
            <person name="Masuzawa T."/>
            <person name="Koizumi N."/>
        </authorList>
    </citation>
    <scope>NUCLEOTIDE SEQUENCE [LARGE SCALE GENOMIC DNA]</scope>
    <source>
        <strain evidence="3 4">E30</strain>
    </source>
</reference>
<dbReference type="Proteomes" id="UP000245263">
    <property type="component" value="Chromosome 1"/>
</dbReference>
<name>A0ABM7UTN5_9LEPT</name>
<dbReference type="PANTHER" id="PTHR43081">
    <property type="entry name" value="ADENYLATE CYCLASE, TERMINAL-DIFFERENTIATION SPECIFIC-RELATED"/>
    <property type="match status" value="1"/>
</dbReference>
<dbReference type="PROSITE" id="PS50125">
    <property type="entry name" value="GUANYLATE_CYCLASE_2"/>
    <property type="match status" value="1"/>
</dbReference>
<dbReference type="SMART" id="SM00044">
    <property type="entry name" value="CYCc"/>
    <property type="match status" value="1"/>
</dbReference>
<feature type="transmembrane region" description="Helical" evidence="1">
    <location>
        <begin position="177"/>
        <end position="196"/>
    </location>
</feature>
<evidence type="ECO:0000256" key="1">
    <source>
        <dbReference type="SAM" id="Phobius"/>
    </source>
</evidence>
<keyword evidence="1" id="KW-0472">Membrane</keyword>
<feature type="transmembrane region" description="Helical" evidence="1">
    <location>
        <begin position="133"/>
        <end position="151"/>
    </location>
</feature>
<sequence length="429" mass="47685">MATQAEQILKEKEIQGIVFSLYGKVFVSFLVLIVTFFVAQTLYEVLMISLVNLGLMFVMAIMIRLIKKNKAVFYIGLFCISIDLIIITLLPFVWYNSVGGESVPRTYLIKTYTHYIIAGTLILNAFTIQPIYPLLYSLGVVLSQAWILLYAKADPRFLSTESFKEALLGSAAHVNNYIMNMGVIGILGFFLAYLTFRIRKTVLVAASNEVKSSQLSRYFSPNVINEIDTAEESFFQPGGKEMNVAVMFCDIAGFTQMSEQLGPEKTMSFLSEYHSQMMGAIFEHRGTLDKFIGDGMLVTFGTPKPSPEDAKNAILAGLAMQKKVTDWNEKRITINEKPISIRIGIHHGAVIVGNVGISTRLEYTVIGDAVNVASRIESMGKEVKKSFLISKDLFDEVKDISSIPAKFKSLGSFALRGKAKTTEILSVEI</sequence>
<feature type="domain" description="Guanylate cyclase" evidence="2">
    <location>
        <begin position="245"/>
        <end position="377"/>
    </location>
</feature>